<dbReference type="InterPro" id="IPR013785">
    <property type="entry name" value="Aldolase_TIM"/>
</dbReference>
<dbReference type="GO" id="GO:0046872">
    <property type="term" value="F:metal ion binding"/>
    <property type="evidence" value="ECO:0007669"/>
    <property type="project" value="UniProtKB-KW"/>
</dbReference>
<evidence type="ECO:0000256" key="1">
    <source>
        <dbReference type="ARBA" id="ARBA00001947"/>
    </source>
</evidence>
<dbReference type="EMBL" id="CBXF010000088">
    <property type="protein sequence ID" value="CDL83207.1"/>
    <property type="molecule type" value="Genomic_DNA"/>
</dbReference>
<dbReference type="STRING" id="1427518.XSR1_30061"/>
<keyword evidence="6" id="KW-1185">Reference proteome</keyword>
<keyword evidence="2" id="KW-0808">Transferase</keyword>
<organism evidence="5 6">
    <name type="scientific">Xenorhabdus szentirmaii DSM 16338</name>
    <dbReference type="NCBI Taxonomy" id="1427518"/>
    <lineage>
        <taxon>Bacteria</taxon>
        <taxon>Pseudomonadati</taxon>
        <taxon>Pseudomonadota</taxon>
        <taxon>Gammaproteobacteria</taxon>
        <taxon>Enterobacterales</taxon>
        <taxon>Morganellaceae</taxon>
        <taxon>Xenorhabdus</taxon>
    </lineage>
</organism>
<dbReference type="PANTHER" id="PTHR37418">
    <property type="entry name" value="3-KETO-5-AMINOHEXANOATE CLEAVAGE ENZYME-RELATED"/>
    <property type="match status" value="1"/>
</dbReference>
<proteinExistence type="predicted"/>
<comment type="caution">
    <text evidence="5">The sequence shown here is derived from an EMBL/GenBank/DDBJ whole genome shotgun (WGS) entry which is preliminary data.</text>
</comment>
<evidence type="ECO:0000313" key="5">
    <source>
        <dbReference type="EMBL" id="CDL83207.1"/>
    </source>
</evidence>
<dbReference type="OrthoDB" id="9155960at2"/>
<evidence type="ECO:0000256" key="3">
    <source>
        <dbReference type="ARBA" id="ARBA00022723"/>
    </source>
</evidence>
<dbReference type="RefSeq" id="WP_038238308.1">
    <property type="nucleotide sequence ID" value="NZ_CAWLWS010000088.1"/>
</dbReference>
<dbReference type="AlphaFoldDB" id="W1IXH3"/>
<dbReference type="Gene3D" id="3.20.20.70">
    <property type="entry name" value="Aldolase class I"/>
    <property type="match status" value="1"/>
</dbReference>
<reference evidence="5" key="1">
    <citation type="submission" date="2013-11" db="EMBL/GenBank/DDBJ databases">
        <title>Draft genome sequence and annotation of the entomopathogenic bacteria, Xenorhabdus cabanillasi strain JM26 and Xenorhabdus szentirmai strain DSM 16338.</title>
        <authorList>
            <person name="Gualtieri M."/>
            <person name="Ogier J.C."/>
            <person name="Pages S."/>
            <person name="Givaudan A."/>
            <person name="Gaudriault S."/>
        </authorList>
    </citation>
    <scope>NUCLEOTIDE SEQUENCE [LARGE SCALE GENOMIC DNA]</scope>
    <source>
        <strain evidence="5">DSM 16338</strain>
    </source>
</reference>
<evidence type="ECO:0008006" key="7">
    <source>
        <dbReference type="Google" id="ProtNLM"/>
    </source>
</evidence>
<sequence length="287" mass="31116">MGEFILNFAPTGMIPTKKTNKHVPISVSEIVEDVLQAAECGASMAHIHARDQVTGQPIVSDEAYGKIISGIREYNKEIIICVSLSGRNVSDPHQRALPLQLEGNLKPDMGSLTLSSLNFINQASVNAPETIQFLAATMKEKSISPEVEIFDTGMANYIHFLAKKELLPKHVYANILLGNIAGAQSSFSNISAILSNIPDNVTCSFAGLGSYQLQATSLSLSSGYGVRIGLEDNIWYDKKKTTLASNKNLVKRVIRLADELEMSPAHPTDVRKKLGLASGHGHYGLLQ</sequence>
<name>W1IXH3_9GAMM</name>
<dbReference type="Pfam" id="PF05853">
    <property type="entry name" value="BKACE"/>
    <property type="match status" value="1"/>
</dbReference>
<dbReference type="InterPro" id="IPR008567">
    <property type="entry name" value="BKACE"/>
</dbReference>
<gene>
    <name evidence="5" type="ORF">XSR1_30061</name>
</gene>
<protein>
    <recommendedName>
        <fullName evidence="7">3-keto-5-aminohexanoate cleavage enzyme</fullName>
    </recommendedName>
</protein>
<comment type="cofactor">
    <cofactor evidence="1">
        <name>Zn(2+)</name>
        <dbReference type="ChEBI" id="CHEBI:29105"/>
    </cofactor>
</comment>
<evidence type="ECO:0000256" key="4">
    <source>
        <dbReference type="ARBA" id="ARBA00022833"/>
    </source>
</evidence>
<dbReference type="PANTHER" id="PTHR37418:SF2">
    <property type="entry name" value="3-KETO-5-AMINOHEXANOATE CLEAVAGE ENZYME"/>
    <property type="match status" value="1"/>
</dbReference>
<accession>W1IXH3</accession>
<evidence type="ECO:0000256" key="2">
    <source>
        <dbReference type="ARBA" id="ARBA00022679"/>
    </source>
</evidence>
<keyword evidence="4" id="KW-0862">Zinc</keyword>
<keyword evidence="3" id="KW-0479">Metal-binding</keyword>
<evidence type="ECO:0000313" key="6">
    <source>
        <dbReference type="Proteomes" id="UP000019202"/>
    </source>
</evidence>
<dbReference type="GO" id="GO:0043720">
    <property type="term" value="F:3-keto-5-aminohexanoate cleavage activity"/>
    <property type="evidence" value="ECO:0007669"/>
    <property type="project" value="InterPro"/>
</dbReference>
<dbReference type="Proteomes" id="UP000019202">
    <property type="component" value="Unassembled WGS sequence"/>
</dbReference>
<dbReference type="GeneID" id="97124932"/>